<proteinExistence type="predicted"/>
<feature type="transmembrane region" description="Helical" evidence="1">
    <location>
        <begin position="6"/>
        <end position="23"/>
    </location>
</feature>
<comment type="caution">
    <text evidence="2">The sequence shown here is derived from an EMBL/GenBank/DDBJ whole genome shotgun (WGS) entry which is preliminary data.</text>
</comment>
<dbReference type="RefSeq" id="WP_004234453.1">
    <property type="nucleotide sequence ID" value="NZ_ALYM01000001.1"/>
</dbReference>
<keyword evidence="1" id="KW-0472">Membrane</keyword>
<organism evidence="2 3">
    <name type="scientific">Streptococcus parauberis KRS-02083</name>
    <dbReference type="NCBI Taxonomy" id="1207545"/>
    <lineage>
        <taxon>Bacteria</taxon>
        <taxon>Bacillati</taxon>
        <taxon>Bacillota</taxon>
        <taxon>Bacilli</taxon>
        <taxon>Lactobacillales</taxon>
        <taxon>Streptococcaceae</taxon>
        <taxon>Streptococcus</taxon>
    </lineage>
</organism>
<gene>
    <name evidence="2" type="ORF">SPJ1_0249</name>
</gene>
<sequence>MELTIAQSLTVIAILLPLLIILLKSDNTITIETKEKVEEPEQWNPNYFGIVQQSGRIN</sequence>
<keyword evidence="3" id="KW-1185">Reference proteome</keyword>
<dbReference type="EMBL" id="ALYM01000001">
    <property type="protein sequence ID" value="EMG26287.1"/>
    <property type="molecule type" value="Genomic_DNA"/>
</dbReference>
<evidence type="ECO:0000313" key="2">
    <source>
        <dbReference type="EMBL" id="EMG26287.1"/>
    </source>
</evidence>
<keyword evidence="1" id="KW-1133">Transmembrane helix</keyword>
<evidence type="ECO:0000313" key="3">
    <source>
        <dbReference type="Proteomes" id="UP000011769"/>
    </source>
</evidence>
<reference evidence="2 3" key="1">
    <citation type="journal article" date="2013" name="PLoS ONE">
        <title>Comparative Genomic Characterization of Three Streptococcus parauberis Strains in Fish Pathogen, as Assessed by Wide-Genome Analyses.</title>
        <authorList>
            <person name="Nho S.W."/>
            <person name="Hikima J."/>
            <person name="Park S.B."/>
            <person name="Jang H.B."/>
            <person name="Cha I.S."/>
            <person name="Yasuike M."/>
            <person name="Nakamura Y."/>
            <person name="Fujiwara A."/>
            <person name="Sano M."/>
            <person name="Kanai K."/>
            <person name="Kondo H."/>
            <person name="Hirono I."/>
            <person name="Takeyama H."/>
            <person name="Aoki T."/>
            <person name="Jung T.S."/>
        </authorList>
    </citation>
    <scope>NUCLEOTIDE SEQUENCE [LARGE SCALE GENOMIC DNA]</scope>
    <source>
        <strain evidence="2 3">KRS-02083</strain>
    </source>
</reference>
<evidence type="ECO:0008006" key="4">
    <source>
        <dbReference type="Google" id="ProtNLM"/>
    </source>
</evidence>
<protein>
    <recommendedName>
        <fullName evidence="4">Phage protein</fullName>
    </recommendedName>
</protein>
<keyword evidence="1" id="KW-0812">Transmembrane</keyword>
<accession>A0ABN0ITW3</accession>
<evidence type="ECO:0000256" key="1">
    <source>
        <dbReference type="SAM" id="Phobius"/>
    </source>
</evidence>
<name>A0ABN0ITW3_9STRE</name>
<dbReference type="Proteomes" id="UP000011769">
    <property type="component" value="Unassembled WGS sequence"/>
</dbReference>